<dbReference type="Pfam" id="PF11104">
    <property type="entry name" value="PilM_2"/>
    <property type="match status" value="1"/>
</dbReference>
<evidence type="ECO:0008006" key="3">
    <source>
        <dbReference type="Google" id="ProtNLM"/>
    </source>
</evidence>
<dbReference type="CDD" id="cd24049">
    <property type="entry name" value="ASKHA_NBD_PilM"/>
    <property type="match status" value="1"/>
</dbReference>
<dbReference type="PANTHER" id="PTHR32432:SF3">
    <property type="entry name" value="ETHANOLAMINE UTILIZATION PROTEIN EUTJ"/>
    <property type="match status" value="1"/>
</dbReference>
<dbReference type="AlphaFoldDB" id="A0A2M7RL82"/>
<accession>A0A2M7RL82</accession>
<organism evidence="1 2">
    <name type="scientific">Candidatus Kerfeldbacteria bacterium CG_4_10_14_0_8_um_filter_42_10</name>
    <dbReference type="NCBI Taxonomy" id="2014248"/>
    <lineage>
        <taxon>Bacteria</taxon>
        <taxon>Candidatus Kerfeldiibacteriota</taxon>
    </lineage>
</organism>
<protein>
    <recommendedName>
        <fullName evidence="3">SHS2 domain-containing protein</fullName>
    </recommendedName>
</protein>
<dbReference type="Gene3D" id="3.30.420.40">
    <property type="match status" value="2"/>
</dbReference>
<evidence type="ECO:0000313" key="1">
    <source>
        <dbReference type="EMBL" id="PIY97287.1"/>
    </source>
</evidence>
<dbReference type="PANTHER" id="PTHR32432">
    <property type="entry name" value="CELL DIVISION PROTEIN FTSA-RELATED"/>
    <property type="match status" value="1"/>
</dbReference>
<comment type="caution">
    <text evidence="1">The sequence shown here is derived from an EMBL/GenBank/DDBJ whole genome shotgun (WGS) entry which is preliminary data.</text>
</comment>
<sequence length="350" mass="38653">MFGLDISDRTLRAASLVRRGKNFLINSINEIDLPSGLIKDGEILKSEAIVPYLKKLIQSASPHKIKSKEVVACLPERQSFIKVIRVSKKELQPSPETIKSEVANHIPFPIDEMYLDWQVINDEPNANAGKQYVLVGAVPKNIVHTYQETLKLANLIPIVLEIESVAITRALLPLDQKKDSEGALIIDLGLDRTSFIIFDRNLVQFTSGITDISGNRLTTMISETLSLSETEAEKAKKLAGFNPKIGKGKVRSALNTALIDLIKNVGGIIDFYREHYPEGNLIKKIILTGGGSNLKLIDQILSNSLKLKVQRGDSLINVEKKNVAFLNPENQVSFATSIGLALRATKNDYS</sequence>
<dbReference type="InterPro" id="IPR043129">
    <property type="entry name" value="ATPase_NBD"/>
</dbReference>
<evidence type="ECO:0000313" key="2">
    <source>
        <dbReference type="Proteomes" id="UP000230779"/>
    </source>
</evidence>
<dbReference type="NCBIfam" id="TIGR01175">
    <property type="entry name" value="pilM"/>
    <property type="match status" value="1"/>
</dbReference>
<dbReference type="InterPro" id="IPR005883">
    <property type="entry name" value="PilM"/>
</dbReference>
<gene>
    <name evidence="1" type="ORF">COY66_00110</name>
</gene>
<dbReference type="PIRSF" id="PIRSF019169">
    <property type="entry name" value="PilM"/>
    <property type="match status" value="1"/>
</dbReference>
<proteinExistence type="predicted"/>
<dbReference type="Gene3D" id="3.30.1490.300">
    <property type="match status" value="1"/>
</dbReference>
<dbReference type="EMBL" id="PFMD01000002">
    <property type="protein sequence ID" value="PIY97287.1"/>
    <property type="molecule type" value="Genomic_DNA"/>
</dbReference>
<dbReference type="Proteomes" id="UP000230779">
    <property type="component" value="Unassembled WGS sequence"/>
</dbReference>
<dbReference type="SUPFAM" id="SSF53067">
    <property type="entry name" value="Actin-like ATPase domain"/>
    <property type="match status" value="2"/>
</dbReference>
<dbReference type="InterPro" id="IPR050696">
    <property type="entry name" value="FtsA/MreB"/>
</dbReference>
<reference evidence="1 2" key="1">
    <citation type="submission" date="2017-09" db="EMBL/GenBank/DDBJ databases">
        <title>Depth-based differentiation of microbial function through sediment-hosted aquifers and enrichment of novel symbionts in the deep terrestrial subsurface.</title>
        <authorList>
            <person name="Probst A.J."/>
            <person name="Ladd B."/>
            <person name="Jarett J.K."/>
            <person name="Geller-Mcgrath D.E."/>
            <person name="Sieber C.M."/>
            <person name="Emerson J.B."/>
            <person name="Anantharaman K."/>
            <person name="Thomas B.C."/>
            <person name="Malmstrom R."/>
            <person name="Stieglmeier M."/>
            <person name="Klingl A."/>
            <person name="Woyke T."/>
            <person name="Ryan C.M."/>
            <person name="Banfield J.F."/>
        </authorList>
    </citation>
    <scope>NUCLEOTIDE SEQUENCE [LARGE SCALE GENOMIC DNA]</scope>
    <source>
        <strain evidence="1">CG_4_10_14_0_8_um_filter_42_10</strain>
    </source>
</reference>
<name>A0A2M7RL82_9BACT</name>